<gene>
    <name evidence="1" type="ORF">FWK35_00009727</name>
</gene>
<evidence type="ECO:0000313" key="1">
    <source>
        <dbReference type="EMBL" id="KAF0772972.1"/>
    </source>
</evidence>
<dbReference type="EMBL" id="VUJU01000113">
    <property type="protein sequence ID" value="KAF0772972.1"/>
    <property type="molecule type" value="Genomic_DNA"/>
</dbReference>
<evidence type="ECO:0000313" key="2">
    <source>
        <dbReference type="Proteomes" id="UP000478052"/>
    </source>
</evidence>
<dbReference type="OrthoDB" id="6819241at2759"/>
<proteinExistence type="predicted"/>
<sequence>MTGMVRPCLENGWIRRPRTRWVDVIAQDIKNIEEESFFDDSYVREKWRVVVMAAMTLNGPIC</sequence>
<comment type="caution">
    <text evidence="1">The sequence shown here is derived from an EMBL/GenBank/DDBJ whole genome shotgun (WGS) entry which is preliminary data.</text>
</comment>
<organism evidence="1 2">
    <name type="scientific">Aphis craccivora</name>
    <name type="common">Cowpea aphid</name>
    <dbReference type="NCBI Taxonomy" id="307492"/>
    <lineage>
        <taxon>Eukaryota</taxon>
        <taxon>Metazoa</taxon>
        <taxon>Ecdysozoa</taxon>
        <taxon>Arthropoda</taxon>
        <taxon>Hexapoda</taxon>
        <taxon>Insecta</taxon>
        <taxon>Pterygota</taxon>
        <taxon>Neoptera</taxon>
        <taxon>Paraneoptera</taxon>
        <taxon>Hemiptera</taxon>
        <taxon>Sternorrhyncha</taxon>
        <taxon>Aphidomorpha</taxon>
        <taxon>Aphidoidea</taxon>
        <taxon>Aphididae</taxon>
        <taxon>Aphidini</taxon>
        <taxon>Aphis</taxon>
        <taxon>Aphis</taxon>
    </lineage>
</organism>
<dbReference type="Proteomes" id="UP000478052">
    <property type="component" value="Unassembled WGS sequence"/>
</dbReference>
<name>A0A6G0ZPY5_APHCR</name>
<keyword evidence="2" id="KW-1185">Reference proteome</keyword>
<reference evidence="1 2" key="1">
    <citation type="submission" date="2019-08" db="EMBL/GenBank/DDBJ databases">
        <title>Whole genome of Aphis craccivora.</title>
        <authorList>
            <person name="Voronova N.V."/>
            <person name="Shulinski R.S."/>
            <person name="Bandarenka Y.V."/>
            <person name="Zhorov D.G."/>
            <person name="Warner D."/>
        </authorList>
    </citation>
    <scope>NUCLEOTIDE SEQUENCE [LARGE SCALE GENOMIC DNA]</scope>
    <source>
        <strain evidence="1">180601</strain>
        <tissue evidence="1">Whole Body</tissue>
    </source>
</reference>
<protein>
    <submittedName>
        <fullName evidence="1">Uncharacterized protein</fullName>
    </submittedName>
</protein>
<accession>A0A6G0ZPY5</accession>
<dbReference type="AlphaFoldDB" id="A0A6G0ZPY5"/>